<dbReference type="GO" id="GO:0016020">
    <property type="term" value="C:membrane"/>
    <property type="evidence" value="ECO:0007669"/>
    <property type="project" value="UniProtKB-SubCell"/>
</dbReference>
<dbReference type="GO" id="GO:0055085">
    <property type="term" value="P:transmembrane transport"/>
    <property type="evidence" value="ECO:0007669"/>
    <property type="project" value="TreeGrafter"/>
</dbReference>
<evidence type="ECO:0000256" key="2">
    <source>
        <dbReference type="ARBA" id="ARBA00009773"/>
    </source>
</evidence>
<keyword evidence="4 6" id="KW-1133">Transmembrane helix</keyword>
<feature type="transmembrane region" description="Helical" evidence="6">
    <location>
        <begin position="9"/>
        <end position="27"/>
    </location>
</feature>
<evidence type="ECO:0000256" key="5">
    <source>
        <dbReference type="ARBA" id="ARBA00023136"/>
    </source>
</evidence>
<sequence>MNQEKRKAFIVNFLYFGILAMLAYFIIKYALPMVMPFALGFIIAYFLQRPSIFVAKTLRINRKIVSVFMVLLFFSTIGLLITLASIRAFSVSKNLVMSIPMFYQTYVEPVVRDLFKVIEDWTKTLAPSLESTLNNVFNQAILSLGESVSGLSVSAMRWVSGAASSLPSFLIKQLLLIISTFFISLDYDELTGFCLRQMSGKSGQMFIQIKEYIIGTLFVCIRSYAIIMSITFVELSIGFTIIGLDYAFIIAFCIAIFDILPVLGTGGIMLPWAVITAIRGDIPLALSLLAIYVVVTVIRNIIEPKIVGAQLGLHPVVTLVSMFVGTQLFGVLGLFGFPICLSLLRHLNETGAIKIFK</sequence>
<evidence type="ECO:0000256" key="4">
    <source>
        <dbReference type="ARBA" id="ARBA00022989"/>
    </source>
</evidence>
<keyword evidence="5 6" id="KW-0472">Membrane</keyword>
<dbReference type="PANTHER" id="PTHR21716">
    <property type="entry name" value="TRANSMEMBRANE PROTEIN"/>
    <property type="match status" value="1"/>
</dbReference>
<evidence type="ECO:0000256" key="3">
    <source>
        <dbReference type="ARBA" id="ARBA00022692"/>
    </source>
</evidence>
<dbReference type="Proteomes" id="UP000823910">
    <property type="component" value="Unassembled WGS sequence"/>
</dbReference>
<proteinExistence type="inferred from homology"/>
<feature type="transmembrane region" description="Helical" evidence="6">
    <location>
        <begin position="216"/>
        <end position="242"/>
    </location>
</feature>
<dbReference type="EMBL" id="DWWT01000005">
    <property type="protein sequence ID" value="HJC04885.1"/>
    <property type="molecule type" value="Genomic_DNA"/>
</dbReference>
<evidence type="ECO:0000256" key="6">
    <source>
        <dbReference type="SAM" id="Phobius"/>
    </source>
</evidence>
<evidence type="ECO:0000313" key="8">
    <source>
        <dbReference type="Proteomes" id="UP000823910"/>
    </source>
</evidence>
<dbReference type="InterPro" id="IPR014227">
    <property type="entry name" value="YtvI-like"/>
</dbReference>
<dbReference type="NCBIfam" id="TIGR02872">
    <property type="entry name" value="spore_ytvI"/>
    <property type="match status" value="1"/>
</dbReference>
<feature type="transmembrane region" description="Helical" evidence="6">
    <location>
        <begin position="64"/>
        <end position="86"/>
    </location>
</feature>
<name>A0A9D2MXB1_9FIRM</name>
<comment type="subcellular location">
    <subcellularLocation>
        <location evidence="1">Membrane</location>
        <topology evidence="1">Multi-pass membrane protein</topology>
    </subcellularLocation>
</comment>
<evidence type="ECO:0000256" key="1">
    <source>
        <dbReference type="ARBA" id="ARBA00004141"/>
    </source>
</evidence>
<reference evidence="7" key="1">
    <citation type="journal article" date="2021" name="PeerJ">
        <title>Extensive microbial diversity within the chicken gut microbiome revealed by metagenomics and culture.</title>
        <authorList>
            <person name="Gilroy R."/>
            <person name="Ravi A."/>
            <person name="Getino M."/>
            <person name="Pursley I."/>
            <person name="Horton D.L."/>
            <person name="Alikhan N.F."/>
            <person name="Baker D."/>
            <person name="Gharbi K."/>
            <person name="Hall N."/>
            <person name="Watson M."/>
            <person name="Adriaenssens E.M."/>
            <person name="Foster-Nyarko E."/>
            <person name="Jarju S."/>
            <person name="Secka A."/>
            <person name="Antonio M."/>
            <person name="Oren A."/>
            <person name="Chaudhuri R.R."/>
            <person name="La Ragione R."/>
            <person name="Hildebrand F."/>
            <person name="Pallen M.J."/>
        </authorList>
    </citation>
    <scope>NUCLEOTIDE SEQUENCE</scope>
    <source>
        <strain evidence="7">CHK180-15479</strain>
    </source>
</reference>
<feature type="transmembrane region" description="Helical" evidence="6">
    <location>
        <begin position="248"/>
        <end position="270"/>
    </location>
</feature>
<feature type="transmembrane region" description="Helical" evidence="6">
    <location>
        <begin position="322"/>
        <end position="344"/>
    </location>
</feature>
<protein>
    <submittedName>
        <fullName evidence="7">Sporulation integral membrane protein YtvI</fullName>
    </submittedName>
</protein>
<organism evidence="7 8">
    <name type="scientific">Candidatus Enterocloster excrementipullorum</name>
    <dbReference type="NCBI Taxonomy" id="2838559"/>
    <lineage>
        <taxon>Bacteria</taxon>
        <taxon>Bacillati</taxon>
        <taxon>Bacillota</taxon>
        <taxon>Clostridia</taxon>
        <taxon>Lachnospirales</taxon>
        <taxon>Lachnospiraceae</taxon>
        <taxon>Enterocloster</taxon>
    </lineage>
</organism>
<accession>A0A9D2MXB1</accession>
<dbReference type="PANTHER" id="PTHR21716:SF68">
    <property type="entry name" value="TRANSPORT PROTEIN YTVI-RELATED"/>
    <property type="match status" value="1"/>
</dbReference>
<feature type="transmembrane region" description="Helical" evidence="6">
    <location>
        <begin position="33"/>
        <end position="52"/>
    </location>
</feature>
<feature type="transmembrane region" description="Helical" evidence="6">
    <location>
        <begin position="174"/>
        <end position="195"/>
    </location>
</feature>
<comment type="similarity">
    <text evidence="2">Belongs to the autoinducer-2 exporter (AI-2E) (TC 2.A.86) family.</text>
</comment>
<dbReference type="AlphaFoldDB" id="A0A9D2MXB1"/>
<dbReference type="InterPro" id="IPR002549">
    <property type="entry name" value="AI-2E-like"/>
</dbReference>
<keyword evidence="3 6" id="KW-0812">Transmembrane</keyword>
<dbReference type="Pfam" id="PF01594">
    <property type="entry name" value="AI-2E_transport"/>
    <property type="match status" value="1"/>
</dbReference>
<comment type="caution">
    <text evidence="7">The sequence shown here is derived from an EMBL/GenBank/DDBJ whole genome shotgun (WGS) entry which is preliminary data.</text>
</comment>
<gene>
    <name evidence="7" type="primary">ytvI</name>
    <name evidence="7" type="ORF">H9704_01810</name>
</gene>
<evidence type="ECO:0000313" key="7">
    <source>
        <dbReference type="EMBL" id="HJC04885.1"/>
    </source>
</evidence>
<feature type="transmembrane region" description="Helical" evidence="6">
    <location>
        <begin position="282"/>
        <end position="302"/>
    </location>
</feature>
<reference evidence="7" key="2">
    <citation type="submission" date="2021-04" db="EMBL/GenBank/DDBJ databases">
        <authorList>
            <person name="Gilroy R."/>
        </authorList>
    </citation>
    <scope>NUCLEOTIDE SEQUENCE</scope>
    <source>
        <strain evidence="7">CHK180-15479</strain>
    </source>
</reference>